<keyword evidence="1" id="KW-0812">Transmembrane</keyword>
<organism evidence="2 3">
    <name type="scientific">Mycoplasma tullyi</name>
    <dbReference type="NCBI Taxonomy" id="1612150"/>
    <lineage>
        <taxon>Bacteria</taxon>
        <taxon>Bacillati</taxon>
        <taxon>Mycoplasmatota</taxon>
        <taxon>Mollicutes</taxon>
        <taxon>Mycoplasmataceae</taxon>
        <taxon>Mycoplasma</taxon>
    </lineage>
</organism>
<protein>
    <submittedName>
        <fullName evidence="2">Uncharacterized protein</fullName>
    </submittedName>
</protein>
<sequence>MARRDKGINVIILIVLLILGIVPGVLYALFKLFVPPFSWVIFGILLILLIFPAIIYLLTCSDVVVFNKR</sequence>
<reference evidence="2 3" key="1">
    <citation type="journal article" date="2017" name="Int. J. Syst. Evol. Microbiol.">
        <title>Mycoplasma tullyi sp. nov., isolated from penguins of the genus Spheniscus.</title>
        <authorList>
            <person name="Yavari C.A."/>
            <person name="Ramirez A.S."/>
            <person name="Nicholas R.A.J."/>
            <person name="Radford A.D."/>
            <person name="Darby A.C."/>
            <person name="Bradbury J.M."/>
        </authorList>
    </citation>
    <scope>NUCLEOTIDE SEQUENCE [LARGE SCALE GENOMIC DNA]</scope>
    <source>
        <strain evidence="2 3">56A97T</strain>
    </source>
</reference>
<gene>
    <name evidence="2" type="ORF">H3143_00690</name>
</gene>
<feature type="transmembrane region" description="Helical" evidence="1">
    <location>
        <begin position="7"/>
        <end position="30"/>
    </location>
</feature>
<evidence type="ECO:0000256" key="1">
    <source>
        <dbReference type="SAM" id="Phobius"/>
    </source>
</evidence>
<keyword evidence="3" id="KW-1185">Reference proteome</keyword>
<accession>A0A7D7XVR8</accession>
<dbReference type="EMBL" id="CP059674">
    <property type="protein sequence ID" value="QMT98654.1"/>
    <property type="molecule type" value="Genomic_DNA"/>
</dbReference>
<evidence type="ECO:0000313" key="3">
    <source>
        <dbReference type="Proteomes" id="UP000514704"/>
    </source>
</evidence>
<feature type="transmembrane region" description="Helical" evidence="1">
    <location>
        <begin position="36"/>
        <end position="59"/>
    </location>
</feature>
<keyword evidence="1" id="KW-0472">Membrane</keyword>
<dbReference type="RefSeq" id="WP_182078929.1">
    <property type="nucleotide sequence ID" value="NZ_CP059674.1"/>
</dbReference>
<evidence type="ECO:0000313" key="2">
    <source>
        <dbReference type="EMBL" id="QMT98654.1"/>
    </source>
</evidence>
<dbReference type="KEGG" id="mtuy:H3143_00690"/>
<name>A0A7D7XVR8_9MOLU</name>
<keyword evidence="1" id="KW-1133">Transmembrane helix</keyword>
<dbReference type="AlphaFoldDB" id="A0A7D7XVR8"/>
<dbReference type="Proteomes" id="UP000514704">
    <property type="component" value="Chromosome"/>
</dbReference>
<proteinExistence type="predicted"/>